<organism evidence="1">
    <name type="scientific">marine sediment metagenome</name>
    <dbReference type="NCBI Taxonomy" id="412755"/>
    <lineage>
        <taxon>unclassified sequences</taxon>
        <taxon>metagenomes</taxon>
        <taxon>ecological metagenomes</taxon>
    </lineage>
</organism>
<comment type="caution">
    <text evidence="1">The sequence shown here is derived from an EMBL/GenBank/DDBJ whole genome shotgun (WGS) entry which is preliminary data.</text>
</comment>
<accession>X1P3J3</accession>
<protein>
    <submittedName>
        <fullName evidence="1">Uncharacterized protein</fullName>
    </submittedName>
</protein>
<sequence>NGRTSLISESNPQPAPAPATRYWQSILQSVYYWFAHIPETTSFAVVALLKTGSSNTDAEVAEALNWMLVNSDTWLHGSTKDGANAVWMFNQLGVTPGTLNIDVDISVNGTALTTQHFEGTSPNSATIDVTSYLNATGTNSFDFTSTGSGKVTYRISLDYYVPRLAIRTDPTLTLTKSITSVIEPGGQGTVTLNFTPSSD</sequence>
<dbReference type="EMBL" id="BARV01038734">
    <property type="protein sequence ID" value="GAI50438.1"/>
    <property type="molecule type" value="Genomic_DNA"/>
</dbReference>
<feature type="non-terminal residue" evidence="1">
    <location>
        <position position="199"/>
    </location>
</feature>
<name>X1P3J3_9ZZZZ</name>
<feature type="non-terminal residue" evidence="1">
    <location>
        <position position="1"/>
    </location>
</feature>
<proteinExistence type="predicted"/>
<reference evidence="1" key="1">
    <citation type="journal article" date="2014" name="Front. Microbiol.">
        <title>High frequency of phylogenetically diverse reductive dehalogenase-homologous genes in deep subseafloor sedimentary metagenomes.</title>
        <authorList>
            <person name="Kawai M."/>
            <person name="Futagami T."/>
            <person name="Toyoda A."/>
            <person name="Takaki Y."/>
            <person name="Nishi S."/>
            <person name="Hori S."/>
            <person name="Arai W."/>
            <person name="Tsubouchi T."/>
            <person name="Morono Y."/>
            <person name="Uchiyama I."/>
            <person name="Ito T."/>
            <person name="Fujiyama A."/>
            <person name="Inagaki F."/>
            <person name="Takami H."/>
        </authorList>
    </citation>
    <scope>NUCLEOTIDE SEQUENCE</scope>
    <source>
        <strain evidence="1">Expedition CK06-06</strain>
    </source>
</reference>
<evidence type="ECO:0000313" key="1">
    <source>
        <dbReference type="EMBL" id="GAI50438.1"/>
    </source>
</evidence>
<dbReference type="AlphaFoldDB" id="X1P3J3"/>
<gene>
    <name evidence="1" type="ORF">S06H3_59582</name>
</gene>